<proteinExistence type="predicted"/>
<dbReference type="OrthoDB" id="21211at10239"/>
<keyword evidence="1" id="KW-0175">Coiled coil</keyword>
<dbReference type="KEGG" id="vg:5184253"/>
<evidence type="ECO:0000313" key="3">
    <source>
        <dbReference type="Proteomes" id="UP000202782"/>
    </source>
</evidence>
<protein>
    <submittedName>
        <fullName evidence="2">Uncharacterized protein</fullName>
    </submittedName>
</protein>
<keyword evidence="3" id="KW-1185">Reference proteome</keyword>
<accession>A5IZN3</accession>
<organism evidence="2 3">
    <name type="scientific">Spodoptera litura granulovirus</name>
    <dbReference type="NCBI Taxonomy" id="359919"/>
    <lineage>
        <taxon>Viruses</taxon>
        <taxon>Viruses incertae sedis</taxon>
        <taxon>Naldaviricetes</taxon>
        <taxon>Lefavirales</taxon>
        <taxon>Baculoviridae</taxon>
        <taxon>Betabaculovirus</taxon>
        <taxon>Betabaculovirus spliturae</taxon>
    </lineage>
</organism>
<dbReference type="GeneID" id="5184253"/>
<sequence>MHYHQDYNTLNAIIKEFNNKYYALEDKYAQLQTQYDRMQYEMKQVKSILRDIAPDPYHVEALDYALRNHDKTYRLDNIYSSMASIRFEHQLRPEIGPVTKSMTLNPFDYHEGLQWN</sequence>
<reference evidence="2 3" key="1">
    <citation type="journal article" date="2008" name="J. Microbiol.">
        <title>Molecular and phylogenetic characterization of Spodoptera litura granulovirus.</title>
        <authorList>
            <person name="Wang Y."/>
            <person name="Choi J.Y."/>
            <person name="Roh J.Y."/>
            <person name="Woo S.D."/>
            <person name="Jin B.R."/>
            <person name="Je Y.H."/>
        </authorList>
    </citation>
    <scope>NUCLEOTIDE SEQUENCE [LARGE SCALE GENOMIC DNA]</scope>
    <source>
        <strain evidence="2">SlGV-K1</strain>
    </source>
</reference>
<gene>
    <name evidence="2" type="primary">orf31</name>
    <name evidence="2" type="ORF">SlGVgp031</name>
</gene>
<evidence type="ECO:0000313" key="2">
    <source>
        <dbReference type="EMBL" id="ABQ51974.1"/>
    </source>
</evidence>
<evidence type="ECO:0000256" key="1">
    <source>
        <dbReference type="SAM" id="Coils"/>
    </source>
</evidence>
<dbReference type="RefSeq" id="YP_001256982.1">
    <property type="nucleotide sequence ID" value="NC_009503.1"/>
</dbReference>
<feature type="coiled-coil region" evidence="1">
    <location>
        <begin position="14"/>
        <end position="41"/>
    </location>
</feature>
<dbReference type="Proteomes" id="UP000202782">
    <property type="component" value="Segment"/>
</dbReference>
<name>A5IZN3_9BBAC</name>
<dbReference type="EMBL" id="DQ288858">
    <property type="protein sequence ID" value="ABQ51974.1"/>
    <property type="molecule type" value="Genomic_DNA"/>
</dbReference>